<organism evidence="3 4">
    <name type="scientific">Listeria grandensis</name>
    <dbReference type="NCBI Taxonomy" id="1494963"/>
    <lineage>
        <taxon>Bacteria</taxon>
        <taxon>Bacillati</taxon>
        <taxon>Bacillota</taxon>
        <taxon>Bacilli</taxon>
        <taxon>Bacillales</taxon>
        <taxon>Listeriaceae</taxon>
        <taxon>Listeria</taxon>
    </lineage>
</organism>
<proteinExistence type="predicted"/>
<accession>A0A7X0Y1K7</accession>
<evidence type="ECO:0000259" key="2">
    <source>
        <dbReference type="Pfam" id="PF06381"/>
    </source>
</evidence>
<name>A0A7X0Y1K7_9LIST</name>
<gene>
    <name evidence="3" type="ORF">HCA69_02340</name>
</gene>
<dbReference type="AlphaFoldDB" id="A0A7X0Y1K7"/>
<dbReference type="Pfam" id="PF06381">
    <property type="entry name" value="Phage_portal_3"/>
    <property type="match status" value="1"/>
</dbReference>
<reference evidence="3 4" key="1">
    <citation type="submission" date="2020-03" db="EMBL/GenBank/DDBJ databases">
        <title>Soil Listeria distribution.</title>
        <authorList>
            <person name="Liao J."/>
            <person name="Wiedmann M."/>
        </authorList>
    </citation>
    <scope>NUCLEOTIDE SEQUENCE [LARGE SCALE GENOMIC DNA]</scope>
    <source>
        <strain evidence="3 4">FSL L7-0741</strain>
    </source>
</reference>
<dbReference type="NCBIfam" id="TIGR01555">
    <property type="entry name" value="phge_rel_HI1409"/>
    <property type="match status" value="1"/>
</dbReference>
<comment type="caution">
    <text evidence="3">The sequence shown here is derived from an EMBL/GenBank/DDBJ whole genome shotgun (WGS) entry which is preliminary data.</text>
</comment>
<dbReference type="EMBL" id="JAARWN010000001">
    <property type="protein sequence ID" value="MBC1935189.1"/>
    <property type="molecule type" value="Genomic_DNA"/>
</dbReference>
<dbReference type="InterPro" id="IPR006445">
    <property type="entry name" value="Phage-assoc_HI1409"/>
</dbReference>
<evidence type="ECO:0000313" key="4">
    <source>
        <dbReference type="Proteomes" id="UP000535908"/>
    </source>
</evidence>
<feature type="domain" description="Anti-CBASS protein Acb1-like N-terminal" evidence="2">
    <location>
        <begin position="51"/>
        <end position="408"/>
    </location>
</feature>
<dbReference type="Proteomes" id="UP000535908">
    <property type="component" value="Unassembled WGS sequence"/>
</dbReference>
<evidence type="ECO:0000313" key="3">
    <source>
        <dbReference type="EMBL" id="MBC1935189.1"/>
    </source>
</evidence>
<evidence type="ECO:0000256" key="1">
    <source>
        <dbReference type="SAM" id="MobiDB-lite"/>
    </source>
</evidence>
<dbReference type="RefSeq" id="WP_185525371.1">
    <property type="nucleotide sequence ID" value="NZ_JAARWN010000001.1"/>
</dbReference>
<protein>
    <submittedName>
        <fullName evidence="3">DUF1073 domain-containing protein</fullName>
    </submittedName>
</protein>
<dbReference type="InterPro" id="IPR024459">
    <property type="entry name" value="Acb1-like_N"/>
</dbReference>
<sequence>MSVAEDLSQLRLDAKENRNDFMLGNGKADSKDNLTRQRPNSARMLTYNECKNLYASNSIVRNIIDIVPEDMTRAGWTLKCENQEVKDAIESKWRQLKVKDKFQKLFSDDRLFGDGFLSIGAISTNKEVGENFAVAIDPKTLRKIPYLNSFSTQKVDRYYINEDMFSSNHGEVEQFEINRQTAVGSEILSVGGTTVSKERVHRTRVFHQQSTRFEDEPNGRSLLEPLYDIITVMDTSLWSVGQILYDFAFKIFKTPKVSRMTREEKIETGMLMDFKFRTEALAIIASDEDLKKESTATAGMKDLLDYGWDYLAGAVRMPKSVLRGQEAGTLTGAQYDVMNYYARVSSMQENKLRPHLEYLTRLLMWCSEDAGPQIDPDSIEWSIEFNPLWSVDSKTDAEIRKLTAETDKIYIENGVLDPADVEETRFGRFGLENTSKFNADSLDNIDDLAKKALEAYNADRADNNG</sequence>
<feature type="region of interest" description="Disordered" evidence="1">
    <location>
        <begin position="21"/>
        <end position="40"/>
    </location>
</feature>